<evidence type="ECO:0000256" key="1">
    <source>
        <dbReference type="ARBA" id="ARBA00004167"/>
    </source>
</evidence>
<protein>
    <submittedName>
        <fullName evidence="7">LemA protein</fullName>
    </submittedName>
</protein>
<feature type="chain" id="PRO_5011752703" evidence="6">
    <location>
        <begin position="22"/>
        <end position="192"/>
    </location>
</feature>
<dbReference type="STRING" id="1391627.SAMN05216464_12442"/>
<evidence type="ECO:0000256" key="5">
    <source>
        <dbReference type="ARBA" id="ARBA00023136"/>
    </source>
</evidence>
<evidence type="ECO:0000256" key="6">
    <source>
        <dbReference type="SAM" id="SignalP"/>
    </source>
</evidence>
<dbReference type="EMBL" id="FNAI01000024">
    <property type="protein sequence ID" value="SDF68473.1"/>
    <property type="molecule type" value="Genomic_DNA"/>
</dbReference>
<evidence type="ECO:0000256" key="4">
    <source>
        <dbReference type="ARBA" id="ARBA00022989"/>
    </source>
</evidence>
<comment type="similarity">
    <text evidence="2">Belongs to the LemA family.</text>
</comment>
<evidence type="ECO:0000256" key="3">
    <source>
        <dbReference type="ARBA" id="ARBA00022692"/>
    </source>
</evidence>
<evidence type="ECO:0000256" key="2">
    <source>
        <dbReference type="ARBA" id="ARBA00008854"/>
    </source>
</evidence>
<dbReference type="PANTHER" id="PTHR34478:SF2">
    <property type="entry name" value="MEMBRANE PROTEIN"/>
    <property type="match status" value="1"/>
</dbReference>
<dbReference type="Gene3D" id="1.20.1440.20">
    <property type="entry name" value="LemA-like domain"/>
    <property type="match status" value="1"/>
</dbReference>
<dbReference type="SUPFAM" id="SSF140478">
    <property type="entry name" value="LemA-like"/>
    <property type="match status" value="1"/>
</dbReference>
<accession>A0A1G7N351</accession>
<evidence type="ECO:0000313" key="8">
    <source>
        <dbReference type="Proteomes" id="UP000199072"/>
    </source>
</evidence>
<keyword evidence="3" id="KW-0812">Transmembrane</keyword>
<feature type="signal peptide" evidence="6">
    <location>
        <begin position="1"/>
        <end position="21"/>
    </location>
</feature>
<dbReference type="AlphaFoldDB" id="A0A1G7N351"/>
<evidence type="ECO:0000313" key="7">
    <source>
        <dbReference type="EMBL" id="SDF68473.1"/>
    </source>
</evidence>
<dbReference type="Pfam" id="PF04011">
    <property type="entry name" value="LemA"/>
    <property type="match status" value="1"/>
</dbReference>
<keyword evidence="4" id="KW-1133">Transmembrane helix</keyword>
<dbReference type="PROSITE" id="PS51257">
    <property type="entry name" value="PROKAR_LIPOPROTEIN"/>
    <property type="match status" value="1"/>
</dbReference>
<dbReference type="InterPro" id="IPR007156">
    <property type="entry name" value="MamQ_LemA"/>
</dbReference>
<organism evidence="7 8">
    <name type="scientific">Mucilaginibacter pineti</name>
    <dbReference type="NCBI Taxonomy" id="1391627"/>
    <lineage>
        <taxon>Bacteria</taxon>
        <taxon>Pseudomonadati</taxon>
        <taxon>Bacteroidota</taxon>
        <taxon>Sphingobacteriia</taxon>
        <taxon>Sphingobacteriales</taxon>
        <taxon>Sphingobacteriaceae</taxon>
        <taxon>Mucilaginibacter</taxon>
    </lineage>
</organism>
<proteinExistence type="inferred from homology"/>
<keyword evidence="5" id="KW-0472">Membrane</keyword>
<keyword evidence="6" id="KW-0732">Signal</keyword>
<reference evidence="7 8" key="1">
    <citation type="submission" date="2016-10" db="EMBL/GenBank/DDBJ databases">
        <authorList>
            <person name="de Groot N.N."/>
        </authorList>
    </citation>
    <scope>NUCLEOTIDE SEQUENCE [LARGE SCALE GENOMIC DNA]</scope>
    <source>
        <strain evidence="7 8">47C3B</strain>
    </source>
</reference>
<name>A0A1G7N351_9SPHI</name>
<sequence length="192" mass="21075">MKKLLSFILIAVAAMSLSSCSYNGMVKLDENVKTQWAAVQSQYQRRSDLIPNLVNTVKGAANFEKSTLTAVVEARAKATAVQVDPTKLTPESIKAFQAAQGELSSALGRLLVVTENYPNLKTNENFLGLQAQIEGTENRIQVSRQDFNTAVQEFNTKIRSFPANITAKMFGFSEKGYFTAEPGSDKAPKVQF</sequence>
<dbReference type="PANTHER" id="PTHR34478">
    <property type="entry name" value="PROTEIN LEMA"/>
    <property type="match status" value="1"/>
</dbReference>
<dbReference type="RefSeq" id="WP_091157177.1">
    <property type="nucleotide sequence ID" value="NZ_FNAI01000024.1"/>
</dbReference>
<keyword evidence="8" id="KW-1185">Reference proteome</keyword>
<dbReference type="GO" id="GO:0016020">
    <property type="term" value="C:membrane"/>
    <property type="evidence" value="ECO:0007669"/>
    <property type="project" value="UniProtKB-SubCell"/>
</dbReference>
<dbReference type="OrthoDB" id="9804152at2"/>
<dbReference type="InterPro" id="IPR023353">
    <property type="entry name" value="LemA-like_dom_sf"/>
</dbReference>
<gene>
    <name evidence="7" type="ORF">SAMN05216464_12442</name>
</gene>
<comment type="subcellular location">
    <subcellularLocation>
        <location evidence="1">Membrane</location>
        <topology evidence="1">Single-pass membrane protein</topology>
    </subcellularLocation>
</comment>
<dbReference type="Proteomes" id="UP000199072">
    <property type="component" value="Unassembled WGS sequence"/>
</dbReference>